<name>A0A1J5N620_9BACT</name>
<evidence type="ECO:0000313" key="2">
    <source>
        <dbReference type="Proteomes" id="UP000181901"/>
    </source>
</evidence>
<gene>
    <name evidence="1" type="ORF">BerOc1_03528</name>
</gene>
<dbReference type="EMBL" id="LKAQ01000005">
    <property type="protein sequence ID" value="OIQ48775.1"/>
    <property type="molecule type" value="Genomic_DNA"/>
</dbReference>
<sequence>MDISINTPASPVPCERAYSLSMVIRSFKGRRDVEVHLFRCRWKRTEEAESDYTGLVERDASAPETVLPEGRKVILESFTAGERDLIVNYLKEQYSTRLTTIRSNPLAFPVPAGLAGFTEVQPGKDAGFIEFEKIPSYPLDFPLKGYFDLSRHLPLADED</sequence>
<reference evidence="1 2" key="1">
    <citation type="submission" date="2015-09" db="EMBL/GenBank/DDBJ databases">
        <title>Genome of Desulfovibrio dechloracetivorans BerOc1, a mercury methylating strain isolated from highly hydrocarbons and metals contaminated coastal sediments.</title>
        <authorList>
            <person name="Goni Urriza M."/>
            <person name="Gassie C."/>
            <person name="Bouchez O."/>
            <person name="Klopp C."/>
            <person name="Ranchou-Peyruse A."/>
            <person name="Remy G."/>
        </authorList>
    </citation>
    <scope>NUCLEOTIDE SEQUENCE [LARGE SCALE GENOMIC DNA]</scope>
    <source>
        <strain evidence="1 2">BerOc1</strain>
    </source>
</reference>
<protein>
    <submittedName>
        <fullName evidence="1">Uncharacterized protein</fullName>
    </submittedName>
</protein>
<dbReference type="Proteomes" id="UP000181901">
    <property type="component" value="Unassembled WGS sequence"/>
</dbReference>
<dbReference type="OrthoDB" id="5470971at2"/>
<accession>A0A1J5N620</accession>
<dbReference type="RefSeq" id="WP_071547217.1">
    <property type="nucleotide sequence ID" value="NZ_LKAQ01000005.1"/>
</dbReference>
<organism evidence="1 2">
    <name type="scientific">Pseudodesulfovibrio hydrargyri</name>
    <dbReference type="NCBI Taxonomy" id="2125990"/>
    <lineage>
        <taxon>Bacteria</taxon>
        <taxon>Pseudomonadati</taxon>
        <taxon>Thermodesulfobacteriota</taxon>
        <taxon>Desulfovibrionia</taxon>
        <taxon>Desulfovibrionales</taxon>
        <taxon>Desulfovibrionaceae</taxon>
    </lineage>
</organism>
<dbReference type="AlphaFoldDB" id="A0A1J5N620"/>
<keyword evidence="2" id="KW-1185">Reference proteome</keyword>
<proteinExistence type="predicted"/>
<comment type="caution">
    <text evidence="1">The sequence shown here is derived from an EMBL/GenBank/DDBJ whole genome shotgun (WGS) entry which is preliminary data.</text>
</comment>
<evidence type="ECO:0000313" key="1">
    <source>
        <dbReference type="EMBL" id="OIQ48775.1"/>
    </source>
</evidence>